<dbReference type="AlphaFoldDB" id="A0AA39GCU1"/>
<dbReference type="SUPFAM" id="SSF81383">
    <property type="entry name" value="F-box domain"/>
    <property type="match status" value="1"/>
</dbReference>
<dbReference type="InterPro" id="IPR001810">
    <property type="entry name" value="F-box_dom"/>
</dbReference>
<sequence>MDSSEEEEDLYVFPDMGPYVQPLSSCLEDLAQEVEDGHPSSLSSSLPSPACLSRKRRVPLLKGVGTTASASDYSYPLGNKLLSQCGKAYKFLMRGQPVLRQRDSGIARPRSCPRAENTPALYRLPGKLRLAILCSLDAGSLYLLRQTSAFFMRLLEDEAFRRTYHQNEIGEAFAPYALGSMSNREQQETARLLQRDMFCRGCRDAQARPDWDARLAFLEEKLFCKGCSEEHPRFLFPSQSATDRDHEQAEGLLCIGRLGEMSLCRHRSAQTRLSWDMMVNREGSRWTACSTVLVCSHPSHRPAIEKPPPRGLSASPHLHIIRPTSDVFGYEYGCDTPILDMEQRNMPTLSGIREALLEIVSHDPAHARVVCTHLERRGRLRDFVRSGVCACFTEPGRLLRPFSNDTAHDCSCERERYLACEDCGAEYAWCLAAGRVSLCQRYVWLIQRPISPSWILRLDEGSYGHLLFTESTRHVLWCESRGCVTRHRRRWISMIKLNMLRENDRDLCTDYGAALVRSEHTAFQMPKHLF</sequence>
<keyword evidence="3" id="KW-1185">Reference proteome</keyword>
<protein>
    <recommendedName>
        <fullName evidence="1">F-box domain-containing protein</fullName>
    </recommendedName>
</protein>
<gene>
    <name evidence="2" type="ORF">NLU13_8670</name>
</gene>
<evidence type="ECO:0000313" key="2">
    <source>
        <dbReference type="EMBL" id="KAK0384584.1"/>
    </source>
</evidence>
<accession>A0AA39GCU1</accession>
<organism evidence="2 3">
    <name type="scientific">Sarocladium strictum</name>
    <name type="common">Black bundle disease fungus</name>
    <name type="synonym">Acremonium strictum</name>
    <dbReference type="NCBI Taxonomy" id="5046"/>
    <lineage>
        <taxon>Eukaryota</taxon>
        <taxon>Fungi</taxon>
        <taxon>Dikarya</taxon>
        <taxon>Ascomycota</taxon>
        <taxon>Pezizomycotina</taxon>
        <taxon>Sordariomycetes</taxon>
        <taxon>Hypocreomycetidae</taxon>
        <taxon>Hypocreales</taxon>
        <taxon>Sarocladiaceae</taxon>
        <taxon>Sarocladium</taxon>
    </lineage>
</organism>
<dbReference type="PROSITE" id="PS50181">
    <property type="entry name" value="FBOX"/>
    <property type="match status" value="1"/>
</dbReference>
<name>A0AA39GCU1_SARSR</name>
<dbReference type="EMBL" id="JAPDFR010000008">
    <property type="protein sequence ID" value="KAK0384584.1"/>
    <property type="molecule type" value="Genomic_DNA"/>
</dbReference>
<proteinExistence type="predicted"/>
<reference evidence="2" key="1">
    <citation type="submission" date="2022-10" db="EMBL/GenBank/DDBJ databases">
        <title>Determination and structural analysis of whole genome sequence of Sarocladium strictum F4-1.</title>
        <authorList>
            <person name="Hu L."/>
            <person name="Jiang Y."/>
        </authorList>
    </citation>
    <scope>NUCLEOTIDE SEQUENCE</scope>
    <source>
        <strain evidence="2">F4-1</strain>
    </source>
</reference>
<evidence type="ECO:0000259" key="1">
    <source>
        <dbReference type="PROSITE" id="PS50181"/>
    </source>
</evidence>
<comment type="caution">
    <text evidence="2">The sequence shown here is derived from an EMBL/GenBank/DDBJ whole genome shotgun (WGS) entry which is preliminary data.</text>
</comment>
<dbReference type="InterPro" id="IPR036047">
    <property type="entry name" value="F-box-like_dom_sf"/>
</dbReference>
<evidence type="ECO:0000313" key="3">
    <source>
        <dbReference type="Proteomes" id="UP001175261"/>
    </source>
</evidence>
<feature type="domain" description="F-box" evidence="1">
    <location>
        <begin position="118"/>
        <end position="163"/>
    </location>
</feature>
<dbReference type="Proteomes" id="UP001175261">
    <property type="component" value="Unassembled WGS sequence"/>
</dbReference>